<name>A0A6A7ZIN0_RHIML</name>
<evidence type="ECO:0000259" key="2">
    <source>
        <dbReference type="PROSITE" id="PS51194"/>
    </source>
</evidence>
<dbReference type="PROSITE" id="PS51192">
    <property type="entry name" value="HELICASE_ATP_BIND_1"/>
    <property type="match status" value="1"/>
</dbReference>
<dbReference type="InterPro" id="IPR007560">
    <property type="entry name" value="Restrct_endonuc_IV_Mrr"/>
</dbReference>
<dbReference type="RefSeq" id="WP_202879954.1">
    <property type="nucleotide sequence ID" value="NZ_WISP01000027.1"/>
</dbReference>
<dbReference type="PROSITE" id="PS51194">
    <property type="entry name" value="HELICASE_CTER"/>
    <property type="match status" value="1"/>
</dbReference>
<keyword evidence="3" id="KW-0347">Helicase</keyword>
<reference evidence="3" key="1">
    <citation type="journal article" date="2013" name="Genome Biol.">
        <title>Comparative genomics of the core and accessory genomes of 48 Sinorhizobium strains comprising five genospecies.</title>
        <authorList>
            <person name="Sugawara M."/>
            <person name="Epstein B."/>
            <person name="Badgley B.D."/>
            <person name="Unno T."/>
            <person name="Xu L."/>
            <person name="Reese J."/>
            <person name="Gyaneshwar P."/>
            <person name="Denny R."/>
            <person name="Mudge J."/>
            <person name="Bharti A.K."/>
            <person name="Farmer A.D."/>
            <person name="May G.D."/>
            <person name="Woodward J.E."/>
            <person name="Medigue C."/>
            <person name="Vallenet D."/>
            <person name="Lajus A."/>
            <person name="Rouy Z."/>
            <person name="Martinez-Vaz B."/>
            <person name="Tiffin P."/>
            <person name="Young N.D."/>
            <person name="Sadowsky M.J."/>
        </authorList>
    </citation>
    <scope>NUCLEOTIDE SEQUENCE</scope>
    <source>
        <strain evidence="3">M30</strain>
    </source>
</reference>
<dbReference type="Gene3D" id="3.40.1350.10">
    <property type="match status" value="1"/>
</dbReference>
<dbReference type="PANTHER" id="PTHR47396">
    <property type="entry name" value="TYPE I RESTRICTION ENZYME ECOKI R PROTEIN"/>
    <property type="match status" value="1"/>
</dbReference>
<organism evidence="3">
    <name type="scientific">Rhizobium meliloti</name>
    <name type="common">Ensifer meliloti</name>
    <name type="synonym">Sinorhizobium meliloti</name>
    <dbReference type="NCBI Taxonomy" id="382"/>
    <lineage>
        <taxon>Bacteria</taxon>
        <taxon>Pseudomonadati</taxon>
        <taxon>Pseudomonadota</taxon>
        <taxon>Alphaproteobacteria</taxon>
        <taxon>Hyphomicrobiales</taxon>
        <taxon>Rhizobiaceae</taxon>
        <taxon>Sinorhizobium/Ensifer group</taxon>
        <taxon>Sinorhizobium</taxon>
    </lineage>
</organism>
<keyword evidence="3" id="KW-0378">Hydrolase</keyword>
<dbReference type="SMART" id="SM00490">
    <property type="entry name" value="HELICc"/>
    <property type="match status" value="1"/>
</dbReference>
<feature type="domain" description="Helicase C-terminal" evidence="2">
    <location>
        <begin position="365"/>
        <end position="511"/>
    </location>
</feature>
<dbReference type="Pfam" id="PF00271">
    <property type="entry name" value="Helicase_C"/>
    <property type="match status" value="1"/>
</dbReference>
<dbReference type="SUPFAM" id="SSF52540">
    <property type="entry name" value="P-loop containing nucleoside triphosphate hydrolases"/>
    <property type="match status" value="1"/>
</dbReference>
<dbReference type="InterPro" id="IPR006935">
    <property type="entry name" value="Helicase/UvrB_N"/>
</dbReference>
<dbReference type="SMART" id="SM00487">
    <property type="entry name" value="DEXDc"/>
    <property type="match status" value="1"/>
</dbReference>
<dbReference type="InterPro" id="IPR027417">
    <property type="entry name" value="P-loop_NTPase"/>
</dbReference>
<keyword evidence="3" id="KW-0547">Nucleotide-binding</keyword>
<gene>
    <name evidence="3" type="ORF">GHK45_02925</name>
</gene>
<dbReference type="Gene3D" id="3.40.50.300">
    <property type="entry name" value="P-loop containing nucleotide triphosphate hydrolases"/>
    <property type="match status" value="2"/>
</dbReference>
<proteinExistence type="predicted"/>
<dbReference type="InterPro" id="IPR011335">
    <property type="entry name" value="Restrct_endonuc-II-like"/>
</dbReference>
<comment type="caution">
    <text evidence="3">The sequence shown here is derived from an EMBL/GenBank/DDBJ whole genome shotgun (WGS) entry which is preliminary data.</text>
</comment>
<dbReference type="PANTHER" id="PTHR47396:SF1">
    <property type="entry name" value="ATP-DEPENDENT HELICASE IRC3-RELATED"/>
    <property type="match status" value="1"/>
</dbReference>
<accession>A0A6A7ZIN0</accession>
<dbReference type="InterPro" id="IPR050742">
    <property type="entry name" value="Helicase_Restrict-Modif_Enz"/>
</dbReference>
<dbReference type="GO" id="GO:0005829">
    <property type="term" value="C:cytosol"/>
    <property type="evidence" value="ECO:0007669"/>
    <property type="project" value="TreeGrafter"/>
</dbReference>
<dbReference type="InterPro" id="IPR014001">
    <property type="entry name" value="Helicase_ATP-bd"/>
</dbReference>
<dbReference type="GO" id="GO:0003677">
    <property type="term" value="F:DNA binding"/>
    <property type="evidence" value="ECO:0007669"/>
    <property type="project" value="InterPro"/>
</dbReference>
<evidence type="ECO:0000259" key="1">
    <source>
        <dbReference type="PROSITE" id="PS51192"/>
    </source>
</evidence>
<dbReference type="GO" id="GO:0005524">
    <property type="term" value="F:ATP binding"/>
    <property type="evidence" value="ECO:0007669"/>
    <property type="project" value="InterPro"/>
</dbReference>
<dbReference type="EMBL" id="WISP01000027">
    <property type="protein sequence ID" value="MQW02813.1"/>
    <property type="molecule type" value="Genomic_DNA"/>
</dbReference>
<dbReference type="SUPFAM" id="SSF52980">
    <property type="entry name" value="Restriction endonuclease-like"/>
    <property type="match status" value="1"/>
</dbReference>
<dbReference type="CDD" id="cd18799">
    <property type="entry name" value="SF2_C_EcoAI-like"/>
    <property type="match status" value="1"/>
</dbReference>
<dbReference type="GO" id="GO:0016787">
    <property type="term" value="F:hydrolase activity"/>
    <property type="evidence" value="ECO:0007669"/>
    <property type="project" value="InterPro"/>
</dbReference>
<protein>
    <submittedName>
        <fullName evidence="3">DEAD/DEAH box helicase</fullName>
    </submittedName>
</protein>
<dbReference type="InterPro" id="IPR001650">
    <property type="entry name" value="Helicase_C-like"/>
</dbReference>
<dbReference type="AlphaFoldDB" id="A0A6A7ZIN0"/>
<dbReference type="GO" id="GO:0009307">
    <property type="term" value="P:DNA restriction-modification system"/>
    <property type="evidence" value="ECO:0007669"/>
    <property type="project" value="InterPro"/>
</dbReference>
<evidence type="ECO:0000313" key="3">
    <source>
        <dbReference type="EMBL" id="MQW02813.1"/>
    </source>
</evidence>
<dbReference type="InterPro" id="IPR011856">
    <property type="entry name" value="tRNA_endonuc-like_dom_sf"/>
</dbReference>
<dbReference type="GO" id="GO:0004519">
    <property type="term" value="F:endonuclease activity"/>
    <property type="evidence" value="ECO:0007669"/>
    <property type="project" value="InterPro"/>
</dbReference>
<dbReference type="Pfam" id="PF04471">
    <property type="entry name" value="Mrr_cat"/>
    <property type="match status" value="1"/>
</dbReference>
<feature type="domain" description="Helicase ATP-binding" evidence="1">
    <location>
        <begin position="153"/>
        <end position="307"/>
    </location>
</feature>
<dbReference type="GO" id="GO:0004386">
    <property type="term" value="F:helicase activity"/>
    <property type="evidence" value="ECO:0007669"/>
    <property type="project" value="UniProtKB-KW"/>
</dbReference>
<keyword evidence="3" id="KW-0067">ATP-binding</keyword>
<dbReference type="Pfam" id="PF04851">
    <property type="entry name" value="ResIII"/>
    <property type="match status" value="1"/>
</dbReference>
<sequence length="558" mass="62369">MTAEPFLHTQRLLWGPWQAFERDVARLLVCNGFEDVRLIGGSGDAGADVLGVKNSELWVIQCKFTTSGYPSPAAVDQVGEAARYYQADRLYVATSRRAGPAMQASVRRWAALGIEIGVLEPATLLEMARRSPEYPPSRRDLRDYQLEAVDQFVGALRETGRGQVVLATGLGKTVVLAESIAQLFRDEAIPGGRALVLAGTRELVDQLQRAFWDQLPKWVPTHRLIGGEFPSEWNGITFATVQSAVSRLDDLPDFGVVMIDEAHHVGSDTFRRVTDKMAEAMIGGVTATPWRGDGYDIDHLLGPPVVRIGIAEGLRRGFLCEADYRLLADNIDWSFVRSHSRNSYSITQLNKLLLLPTRDEEAARAIRDTFDKEARRSAIIFCSSVTHAKSFAAMLRLFGFRAEPITGDMTPRERDRTMAAFRKGSLDVVTTRDLFNEGVDVPDVDMIVFMRVTHSRRIFVQQLGRGLRISPRKKKVVVLDFVSDLRRLAEVVELEKAVRGDVERLRLPGVIQFRDEGAGTFMLDWMKDQADLFTREGDPTLELPAFDFPAPHNRGGIQ</sequence>